<protein>
    <submittedName>
        <fullName evidence="1">Uncharacterized protein</fullName>
    </submittedName>
</protein>
<reference evidence="2" key="1">
    <citation type="journal article" date="2013" name="Nature">
        <title>Draft genome of the wheat A-genome progenitor Triticum urartu.</title>
        <authorList>
            <person name="Ling H.Q."/>
            <person name="Zhao S."/>
            <person name="Liu D."/>
            <person name="Wang J."/>
            <person name="Sun H."/>
            <person name="Zhang C."/>
            <person name="Fan H."/>
            <person name="Li D."/>
            <person name="Dong L."/>
            <person name="Tao Y."/>
            <person name="Gao C."/>
            <person name="Wu H."/>
            <person name="Li Y."/>
            <person name="Cui Y."/>
            <person name="Guo X."/>
            <person name="Zheng S."/>
            <person name="Wang B."/>
            <person name="Yu K."/>
            <person name="Liang Q."/>
            <person name="Yang W."/>
            <person name="Lou X."/>
            <person name="Chen J."/>
            <person name="Feng M."/>
            <person name="Jian J."/>
            <person name="Zhang X."/>
            <person name="Luo G."/>
            <person name="Jiang Y."/>
            <person name="Liu J."/>
            <person name="Wang Z."/>
            <person name="Sha Y."/>
            <person name="Zhang B."/>
            <person name="Wu H."/>
            <person name="Tang D."/>
            <person name="Shen Q."/>
            <person name="Xue P."/>
            <person name="Zou S."/>
            <person name="Wang X."/>
            <person name="Liu X."/>
            <person name="Wang F."/>
            <person name="Yang Y."/>
            <person name="An X."/>
            <person name="Dong Z."/>
            <person name="Zhang K."/>
            <person name="Zhang X."/>
            <person name="Luo M.C."/>
            <person name="Dvorak J."/>
            <person name="Tong Y."/>
            <person name="Wang J."/>
            <person name="Yang H."/>
            <person name="Li Z."/>
            <person name="Wang D."/>
            <person name="Zhang A."/>
            <person name="Wang J."/>
        </authorList>
    </citation>
    <scope>NUCLEOTIDE SEQUENCE</scope>
    <source>
        <strain evidence="2">cv. G1812</strain>
    </source>
</reference>
<dbReference type="EnsemblPlants" id="TuG1812G0600002122.01.T01">
    <property type="protein sequence ID" value="TuG1812G0600002122.01.T01"/>
    <property type="gene ID" value="TuG1812G0600002122.01"/>
</dbReference>
<sequence>MGRDNICIVLESWHLSYLQKEGTRPSSCLAVVSSFDSFLQHGGDMPFFTSRATIWWASCSSTT</sequence>
<dbReference type="Proteomes" id="UP000015106">
    <property type="component" value="Chromosome 6"/>
</dbReference>
<reference evidence="1" key="2">
    <citation type="submission" date="2018-03" db="EMBL/GenBank/DDBJ databases">
        <title>The Triticum urartu genome reveals the dynamic nature of wheat genome evolution.</title>
        <authorList>
            <person name="Ling H."/>
            <person name="Ma B."/>
            <person name="Shi X."/>
            <person name="Liu H."/>
            <person name="Dong L."/>
            <person name="Sun H."/>
            <person name="Cao Y."/>
            <person name="Gao Q."/>
            <person name="Zheng S."/>
            <person name="Li Y."/>
            <person name="Yu Y."/>
            <person name="Du H."/>
            <person name="Qi M."/>
            <person name="Li Y."/>
            <person name="Yu H."/>
            <person name="Cui Y."/>
            <person name="Wang N."/>
            <person name="Chen C."/>
            <person name="Wu H."/>
            <person name="Zhao Y."/>
            <person name="Zhang J."/>
            <person name="Li Y."/>
            <person name="Zhou W."/>
            <person name="Zhang B."/>
            <person name="Hu W."/>
            <person name="Eijk M."/>
            <person name="Tang J."/>
            <person name="Witsenboer H."/>
            <person name="Zhao S."/>
            <person name="Li Z."/>
            <person name="Zhang A."/>
            <person name="Wang D."/>
            <person name="Liang C."/>
        </authorList>
    </citation>
    <scope>NUCLEOTIDE SEQUENCE [LARGE SCALE GENOMIC DNA]</scope>
    <source>
        <strain evidence="1">cv. G1812</strain>
    </source>
</reference>
<name>A0A8R7UV81_TRIUA</name>
<evidence type="ECO:0000313" key="1">
    <source>
        <dbReference type="EnsemblPlants" id="TuG1812G0600002122.01.T01"/>
    </source>
</evidence>
<organism evidence="1 2">
    <name type="scientific">Triticum urartu</name>
    <name type="common">Red wild einkorn</name>
    <name type="synonym">Crithodium urartu</name>
    <dbReference type="NCBI Taxonomy" id="4572"/>
    <lineage>
        <taxon>Eukaryota</taxon>
        <taxon>Viridiplantae</taxon>
        <taxon>Streptophyta</taxon>
        <taxon>Embryophyta</taxon>
        <taxon>Tracheophyta</taxon>
        <taxon>Spermatophyta</taxon>
        <taxon>Magnoliopsida</taxon>
        <taxon>Liliopsida</taxon>
        <taxon>Poales</taxon>
        <taxon>Poaceae</taxon>
        <taxon>BOP clade</taxon>
        <taxon>Pooideae</taxon>
        <taxon>Triticodae</taxon>
        <taxon>Triticeae</taxon>
        <taxon>Triticinae</taxon>
        <taxon>Triticum</taxon>
    </lineage>
</organism>
<reference evidence="1" key="3">
    <citation type="submission" date="2022-06" db="UniProtKB">
        <authorList>
            <consortium name="EnsemblPlants"/>
        </authorList>
    </citation>
    <scope>IDENTIFICATION</scope>
</reference>
<dbReference type="Gramene" id="TuG1812G0600002122.01.T01">
    <property type="protein sequence ID" value="TuG1812G0600002122.01.T01"/>
    <property type="gene ID" value="TuG1812G0600002122.01"/>
</dbReference>
<proteinExistence type="predicted"/>
<keyword evidence="2" id="KW-1185">Reference proteome</keyword>
<accession>A0A8R7UV81</accession>
<evidence type="ECO:0000313" key="2">
    <source>
        <dbReference type="Proteomes" id="UP000015106"/>
    </source>
</evidence>
<dbReference type="AlphaFoldDB" id="A0A8R7UV81"/>